<evidence type="ECO:0000256" key="3">
    <source>
        <dbReference type="ARBA" id="ARBA00022692"/>
    </source>
</evidence>
<dbReference type="PRINTS" id="PR01988">
    <property type="entry name" value="EXPORTERBACE"/>
</dbReference>
<dbReference type="InterPro" id="IPR036259">
    <property type="entry name" value="MFS_trans_sf"/>
</dbReference>
<feature type="transmembrane region" description="Helical" evidence="6">
    <location>
        <begin position="12"/>
        <end position="36"/>
    </location>
</feature>
<keyword evidence="4 6" id="KW-1133">Transmembrane helix</keyword>
<dbReference type="HOGENOM" id="CLU_034180_13_1_0"/>
<dbReference type="InterPro" id="IPR020846">
    <property type="entry name" value="MFS_dom"/>
</dbReference>
<dbReference type="OrthoDB" id="41387at2"/>
<dbReference type="PANTHER" id="PTHR23513:SF11">
    <property type="entry name" value="STAPHYLOFERRIN A TRANSPORTER"/>
    <property type="match status" value="1"/>
</dbReference>
<evidence type="ECO:0000259" key="7">
    <source>
        <dbReference type="PROSITE" id="PS50850"/>
    </source>
</evidence>
<comment type="subcellular location">
    <subcellularLocation>
        <location evidence="1">Cell membrane</location>
        <topology evidence="1">Multi-pass membrane protein</topology>
    </subcellularLocation>
</comment>
<dbReference type="PANTHER" id="PTHR23513">
    <property type="entry name" value="INTEGRAL MEMBRANE EFFLUX PROTEIN-RELATED"/>
    <property type="match status" value="1"/>
</dbReference>
<feature type="transmembrane region" description="Helical" evidence="6">
    <location>
        <begin position="375"/>
        <end position="392"/>
    </location>
</feature>
<evidence type="ECO:0000256" key="5">
    <source>
        <dbReference type="ARBA" id="ARBA00023136"/>
    </source>
</evidence>
<dbReference type="Pfam" id="PF07690">
    <property type="entry name" value="MFS_1"/>
    <property type="match status" value="1"/>
</dbReference>
<proteinExistence type="predicted"/>
<dbReference type="RefSeq" id="WP_045087576.1">
    <property type="nucleotide sequence ID" value="NZ_LN824141.1"/>
</dbReference>
<dbReference type="EMBL" id="LN824141">
    <property type="protein sequence ID" value="CEP78048.1"/>
    <property type="molecule type" value="Genomic_DNA"/>
</dbReference>
<sequence length="411" mass="45404">MELLLRNKNFLLLFLGTLLSTLGGSIFFISVVWTAASELGGATAVSVVLSFQALPIIITAPFVGLFVDKRKKKNILVSSSLIDGFVLLFFAVLLKMNILNIWILSITIFVQQFVGSFMGSSFQTLIPLIVKDEDLSKANSLFSSANMLAQLVGLGIGGILVAFLGLQGAVIFNGLLFIISAICEIFINYKEEIGKIVTEIKTFTGIKEGFAYAWKKIEIKGLILLEGASDFFGLALFVLLPVITQEVLKIGAEGYGILQAMSSVGSLVCGIMMSFITEVKRKYLWMAIFGVILGITFSMIGVISSFWILAVLLFIQGLLIGYDNIIISVILQRETDRYYRGRVFSFRSMFNSILRPIGYMFVSLLLLFLSINQLIITYGIIIAILSLFYLLIPYASKRAKVEEQGSTTHRL</sequence>
<accession>A0A0C7NXF3</accession>
<evidence type="ECO:0000256" key="1">
    <source>
        <dbReference type="ARBA" id="ARBA00004651"/>
    </source>
</evidence>
<dbReference type="InterPro" id="IPR011701">
    <property type="entry name" value="MFS"/>
</dbReference>
<feature type="transmembrane region" description="Helical" evidence="6">
    <location>
        <begin position="255"/>
        <end position="276"/>
    </location>
</feature>
<gene>
    <name evidence="8" type="ORF">DTL3_0738</name>
</gene>
<keyword evidence="3 6" id="KW-0812">Transmembrane</keyword>
<dbReference type="PROSITE" id="PS50850">
    <property type="entry name" value="MFS"/>
    <property type="match status" value="1"/>
</dbReference>
<name>A0A0C7NXF3_DEFTU</name>
<feature type="transmembrane region" description="Helical" evidence="6">
    <location>
        <begin position="42"/>
        <end position="67"/>
    </location>
</feature>
<feature type="transmembrane region" description="Helical" evidence="6">
    <location>
        <begin position="141"/>
        <end position="164"/>
    </location>
</feature>
<dbReference type="SUPFAM" id="SSF103473">
    <property type="entry name" value="MFS general substrate transporter"/>
    <property type="match status" value="1"/>
</dbReference>
<keyword evidence="9" id="KW-1185">Reference proteome</keyword>
<dbReference type="Proteomes" id="UP000032809">
    <property type="component" value="Chromosome I"/>
</dbReference>
<feature type="transmembrane region" description="Helical" evidence="6">
    <location>
        <begin position="99"/>
        <end position="120"/>
    </location>
</feature>
<evidence type="ECO:0000256" key="6">
    <source>
        <dbReference type="SAM" id="Phobius"/>
    </source>
</evidence>
<evidence type="ECO:0000313" key="9">
    <source>
        <dbReference type="Proteomes" id="UP000032809"/>
    </source>
</evidence>
<dbReference type="GO" id="GO:0005886">
    <property type="term" value="C:plasma membrane"/>
    <property type="evidence" value="ECO:0007669"/>
    <property type="project" value="UniProtKB-SubCell"/>
</dbReference>
<feature type="transmembrane region" description="Helical" evidence="6">
    <location>
        <begin position="306"/>
        <end position="331"/>
    </location>
</feature>
<reference evidence="9" key="1">
    <citation type="submission" date="2014-11" db="EMBL/GenBank/DDBJ databases">
        <authorList>
            <person name="Wibberg D."/>
        </authorList>
    </citation>
    <scope>NUCLEOTIDE SEQUENCE [LARGE SCALE GENOMIC DNA]</scope>
    <source>
        <strain evidence="9">L3</strain>
    </source>
</reference>
<dbReference type="InterPro" id="IPR022324">
    <property type="entry name" value="Bacilysin_exporter_BacE_put"/>
</dbReference>
<evidence type="ECO:0000256" key="2">
    <source>
        <dbReference type="ARBA" id="ARBA00022475"/>
    </source>
</evidence>
<dbReference type="KEGG" id="dtn:DTL3_0738"/>
<keyword evidence="5 6" id="KW-0472">Membrane</keyword>
<dbReference type="AlphaFoldDB" id="A0A0C7NXF3"/>
<protein>
    <submittedName>
        <fullName evidence="8">H+ Antiporter protein</fullName>
    </submittedName>
</protein>
<feature type="transmembrane region" description="Helical" evidence="6">
    <location>
        <begin position="283"/>
        <end position="300"/>
    </location>
</feature>
<feature type="transmembrane region" description="Helical" evidence="6">
    <location>
        <begin position="222"/>
        <end position="243"/>
    </location>
</feature>
<evidence type="ECO:0000256" key="4">
    <source>
        <dbReference type="ARBA" id="ARBA00022989"/>
    </source>
</evidence>
<feature type="transmembrane region" description="Helical" evidence="6">
    <location>
        <begin position="170"/>
        <end position="189"/>
    </location>
</feature>
<evidence type="ECO:0000313" key="8">
    <source>
        <dbReference type="EMBL" id="CEP78048.1"/>
    </source>
</evidence>
<dbReference type="STRING" id="1006576.DTL3_0738"/>
<keyword evidence="2" id="KW-1003">Cell membrane</keyword>
<organism evidence="8 9">
    <name type="scientific">Defluviitoga tunisiensis</name>
    <dbReference type="NCBI Taxonomy" id="1006576"/>
    <lineage>
        <taxon>Bacteria</taxon>
        <taxon>Thermotogati</taxon>
        <taxon>Thermotogota</taxon>
        <taxon>Thermotogae</taxon>
        <taxon>Petrotogales</taxon>
        <taxon>Petrotogaceae</taxon>
        <taxon>Defluviitoga</taxon>
    </lineage>
</organism>
<feature type="transmembrane region" description="Helical" evidence="6">
    <location>
        <begin position="352"/>
        <end position="369"/>
    </location>
</feature>
<dbReference type="CDD" id="cd06173">
    <property type="entry name" value="MFS_MefA_like"/>
    <property type="match status" value="1"/>
</dbReference>
<feature type="transmembrane region" description="Helical" evidence="6">
    <location>
        <begin position="74"/>
        <end position="93"/>
    </location>
</feature>
<dbReference type="GO" id="GO:0022857">
    <property type="term" value="F:transmembrane transporter activity"/>
    <property type="evidence" value="ECO:0007669"/>
    <property type="project" value="InterPro"/>
</dbReference>
<dbReference type="Gene3D" id="1.20.1250.20">
    <property type="entry name" value="MFS general substrate transporter like domains"/>
    <property type="match status" value="1"/>
</dbReference>
<feature type="domain" description="Major facilitator superfamily (MFS) profile" evidence="7">
    <location>
        <begin position="9"/>
        <end position="397"/>
    </location>
</feature>